<evidence type="ECO:0000313" key="3">
    <source>
        <dbReference type="Proteomes" id="UP000548423"/>
    </source>
</evidence>
<evidence type="ECO:0000313" key="2">
    <source>
        <dbReference type="EMBL" id="NYE07077.1"/>
    </source>
</evidence>
<dbReference type="AlphaFoldDB" id="A0A852THM7"/>
<reference evidence="3" key="1">
    <citation type="submission" date="2020-07" db="EMBL/GenBank/DDBJ databases">
        <authorList>
            <person name="Partida-Martinez L."/>
            <person name="Huntemann M."/>
            <person name="Clum A."/>
            <person name="Wang J."/>
            <person name="Palaniappan K."/>
            <person name="Ritter S."/>
            <person name="Chen I.-M."/>
            <person name="Stamatis D."/>
            <person name="Reddy T."/>
            <person name="O'Malley R."/>
            <person name="Daum C."/>
            <person name="Shapiro N."/>
            <person name="Ivanova N."/>
            <person name="Kyrpides N."/>
            <person name="Woyke T."/>
        </authorList>
    </citation>
    <scope>NUCLEOTIDE SEQUENCE [LARGE SCALE GENOMIC DNA]</scope>
    <source>
        <strain evidence="3">AT2.8</strain>
    </source>
</reference>
<comment type="caution">
    <text evidence="2">The sequence shown here is derived from an EMBL/GenBank/DDBJ whole genome shotgun (WGS) entry which is preliminary data.</text>
</comment>
<feature type="compositionally biased region" description="Basic and acidic residues" evidence="1">
    <location>
        <begin position="39"/>
        <end position="50"/>
    </location>
</feature>
<name>A0A852THM7_9BACI</name>
<reference evidence="3" key="2">
    <citation type="submission" date="2020-08" db="EMBL/GenBank/DDBJ databases">
        <title>The Agave Microbiome: Exploring the role of microbial communities in plant adaptations to desert environments.</title>
        <authorList>
            <person name="Partida-Martinez L.P."/>
        </authorList>
    </citation>
    <scope>NUCLEOTIDE SEQUENCE [LARGE SCALE GENOMIC DNA]</scope>
    <source>
        <strain evidence="3">AT2.8</strain>
    </source>
</reference>
<feature type="compositionally biased region" description="Polar residues" evidence="1">
    <location>
        <begin position="51"/>
        <end position="62"/>
    </location>
</feature>
<dbReference type="Proteomes" id="UP000548423">
    <property type="component" value="Unassembled WGS sequence"/>
</dbReference>
<evidence type="ECO:0000256" key="1">
    <source>
        <dbReference type="SAM" id="MobiDB-lite"/>
    </source>
</evidence>
<sequence>MYIYGKDYIKYLNDNSTGLLTYDQWKYKNSLLDAGNRNSTERVEKTRNPERNYSSSVINKNK</sequence>
<accession>A0A852THM7</accession>
<protein>
    <submittedName>
        <fullName evidence="2">Uncharacterized protein</fullName>
    </submittedName>
</protein>
<proteinExistence type="predicted"/>
<feature type="region of interest" description="Disordered" evidence="1">
    <location>
        <begin position="36"/>
        <end position="62"/>
    </location>
</feature>
<dbReference type="EMBL" id="JACCBX010000008">
    <property type="protein sequence ID" value="NYE07077.1"/>
    <property type="molecule type" value="Genomic_DNA"/>
</dbReference>
<organism evidence="2 3">
    <name type="scientific">Neobacillus niacini</name>
    <dbReference type="NCBI Taxonomy" id="86668"/>
    <lineage>
        <taxon>Bacteria</taxon>
        <taxon>Bacillati</taxon>
        <taxon>Bacillota</taxon>
        <taxon>Bacilli</taxon>
        <taxon>Bacillales</taxon>
        <taxon>Bacillaceae</taxon>
        <taxon>Neobacillus</taxon>
    </lineage>
</organism>
<gene>
    <name evidence="2" type="ORF">F4694_003862</name>
</gene>